<reference evidence="1 2" key="1">
    <citation type="journal article" date="2018" name="Front. Plant Sci.">
        <title>Red Clover (Trifolium pratense) and Zigzag Clover (T. medium) - A Picture of Genomic Similarities and Differences.</title>
        <authorList>
            <person name="Dluhosova J."/>
            <person name="Istvanek J."/>
            <person name="Nedelnik J."/>
            <person name="Repkova J."/>
        </authorList>
    </citation>
    <scope>NUCLEOTIDE SEQUENCE [LARGE SCALE GENOMIC DNA]</scope>
    <source>
        <strain evidence="2">cv. 10/8</strain>
        <tissue evidence="1">Leaf</tissue>
    </source>
</reference>
<feature type="non-terminal residue" evidence="1">
    <location>
        <position position="1"/>
    </location>
</feature>
<name>A0A392RBG2_9FABA</name>
<sequence>NRHLNIIVKEHETTTLRSLKEHVTTTVISLKRRISSVPSLVAGRSVHRGVGLFQRGDRLAEAATLADVDVNSCIVVMH</sequence>
<comment type="caution">
    <text evidence="1">The sequence shown here is derived from an EMBL/GenBank/DDBJ whole genome shotgun (WGS) entry which is preliminary data.</text>
</comment>
<proteinExistence type="predicted"/>
<accession>A0A392RBG2</accession>
<evidence type="ECO:0000313" key="1">
    <source>
        <dbReference type="EMBL" id="MCI33186.1"/>
    </source>
</evidence>
<dbReference type="EMBL" id="LXQA010202169">
    <property type="protein sequence ID" value="MCI33186.1"/>
    <property type="molecule type" value="Genomic_DNA"/>
</dbReference>
<evidence type="ECO:0000313" key="2">
    <source>
        <dbReference type="Proteomes" id="UP000265520"/>
    </source>
</evidence>
<organism evidence="1 2">
    <name type="scientific">Trifolium medium</name>
    <dbReference type="NCBI Taxonomy" id="97028"/>
    <lineage>
        <taxon>Eukaryota</taxon>
        <taxon>Viridiplantae</taxon>
        <taxon>Streptophyta</taxon>
        <taxon>Embryophyta</taxon>
        <taxon>Tracheophyta</taxon>
        <taxon>Spermatophyta</taxon>
        <taxon>Magnoliopsida</taxon>
        <taxon>eudicotyledons</taxon>
        <taxon>Gunneridae</taxon>
        <taxon>Pentapetalae</taxon>
        <taxon>rosids</taxon>
        <taxon>fabids</taxon>
        <taxon>Fabales</taxon>
        <taxon>Fabaceae</taxon>
        <taxon>Papilionoideae</taxon>
        <taxon>50 kb inversion clade</taxon>
        <taxon>NPAAA clade</taxon>
        <taxon>Hologalegina</taxon>
        <taxon>IRL clade</taxon>
        <taxon>Trifolieae</taxon>
        <taxon>Trifolium</taxon>
    </lineage>
</organism>
<protein>
    <submittedName>
        <fullName evidence="1">Uncharacterized protein</fullName>
    </submittedName>
</protein>
<keyword evidence="2" id="KW-1185">Reference proteome</keyword>
<dbReference type="Proteomes" id="UP000265520">
    <property type="component" value="Unassembled WGS sequence"/>
</dbReference>
<dbReference type="AlphaFoldDB" id="A0A392RBG2"/>